<dbReference type="EMBL" id="BAABME010011737">
    <property type="protein sequence ID" value="GAA0184221.1"/>
    <property type="molecule type" value="Genomic_DNA"/>
</dbReference>
<feature type="domain" description="Reverse transcriptase zinc-binding" evidence="1">
    <location>
        <begin position="96"/>
        <end position="164"/>
    </location>
</feature>
<dbReference type="Pfam" id="PF13966">
    <property type="entry name" value="zf-RVT"/>
    <property type="match status" value="1"/>
</dbReference>
<dbReference type="AlphaFoldDB" id="A0AAV3RR67"/>
<evidence type="ECO:0000259" key="1">
    <source>
        <dbReference type="Pfam" id="PF13966"/>
    </source>
</evidence>
<accession>A0AAV3RR67</accession>
<dbReference type="InterPro" id="IPR026960">
    <property type="entry name" value="RVT-Znf"/>
</dbReference>
<name>A0AAV3RR67_LITER</name>
<keyword evidence="3" id="KW-1185">Reference proteome</keyword>
<dbReference type="Proteomes" id="UP001454036">
    <property type="component" value="Unassembled WGS sequence"/>
</dbReference>
<reference evidence="2 3" key="1">
    <citation type="submission" date="2024-01" db="EMBL/GenBank/DDBJ databases">
        <title>The complete chloroplast genome sequence of Lithospermum erythrorhizon: insights into the phylogenetic relationship among Boraginaceae species and the maternal lineages of purple gromwells.</title>
        <authorList>
            <person name="Okada T."/>
            <person name="Watanabe K."/>
        </authorList>
    </citation>
    <scope>NUCLEOTIDE SEQUENCE [LARGE SCALE GENOMIC DNA]</scope>
</reference>
<evidence type="ECO:0000313" key="3">
    <source>
        <dbReference type="Proteomes" id="UP001454036"/>
    </source>
</evidence>
<organism evidence="2 3">
    <name type="scientific">Lithospermum erythrorhizon</name>
    <name type="common">Purple gromwell</name>
    <name type="synonym">Lithospermum officinale var. erythrorhizon</name>
    <dbReference type="NCBI Taxonomy" id="34254"/>
    <lineage>
        <taxon>Eukaryota</taxon>
        <taxon>Viridiplantae</taxon>
        <taxon>Streptophyta</taxon>
        <taxon>Embryophyta</taxon>
        <taxon>Tracheophyta</taxon>
        <taxon>Spermatophyta</taxon>
        <taxon>Magnoliopsida</taxon>
        <taxon>eudicotyledons</taxon>
        <taxon>Gunneridae</taxon>
        <taxon>Pentapetalae</taxon>
        <taxon>asterids</taxon>
        <taxon>lamiids</taxon>
        <taxon>Boraginales</taxon>
        <taxon>Boraginaceae</taxon>
        <taxon>Boraginoideae</taxon>
        <taxon>Lithospermeae</taxon>
        <taxon>Lithospermum</taxon>
    </lineage>
</organism>
<evidence type="ECO:0000313" key="2">
    <source>
        <dbReference type="EMBL" id="GAA0184221.1"/>
    </source>
</evidence>
<comment type="caution">
    <text evidence="2">The sequence shown here is derived from an EMBL/GenBank/DDBJ whole genome shotgun (WGS) entry which is preliminary data.</text>
</comment>
<gene>
    <name evidence="2" type="ORF">LIER_31509</name>
</gene>
<sequence length="181" mass="20462">MLEGRKLLRKGVRWPVGDEKGIDIWKDPWIPRKTDFHVRGDRNNGPHCVSIKDGKWDVALVSGMLGSEDASARTMKRNGELGGLAMGESSMEGGGKKIWQGVWGLRVPPRVKTFLWKCLHNVLSTKTNLRRMGVMIDDLCPLCNKAPESLPHLFLYCPMASRFWFITPWQLRTEGGTMDVV</sequence>
<protein>
    <recommendedName>
        <fullName evidence="1">Reverse transcriptase zinc-binding domain-containing protein</fullName>
    </recommendedName>
</protein>
<proteinExistence type="predicted"/>